<reference evidence="2" key="1">
    <citation type="submission" date="2021-01" db="EMBL/GenBank/DDBJ databases">
        <authorList>
            <person name="Corre E."/>
            <person name="Pelletier E."/>
            <person name="Niang G."/>
            <person name="Scheremetjew M."/>
            <person name="Finn R."/>
            <person name="Kale V."/>
            <person name="Holt S."/>
            <person name="Cochrane G."/>
            <person name="Meng A."/>
            <person name="Brown T."/>
            <person name="Cohen L."/>
        </authorList>
    </citation>
    <scope>NUCLEOTIDE SEQUENCE</scope>
    <source>
        <strain evidence="2">CCMP 2712</strain>
    </source>
</reference>
<feature type="compositionally biased region" description="Polar residues" evidence="1">
    <location>
        <begin position="79"/>
        <end position="91"/>
    </location>
</feature>
<protein>
    <submittedName>
        <fullName evidence="2">Uncharacterized protein</fullName>
    </submittedName>
</protein>
<feature type="region of interest" description="Disordered" evidence="1">
    <location>
        <begin position="49"/>
        <end position="93"/>
    </location>
</feature>
<name>A0A7S4NU25_GUITH</name>
<gene>
    <name evidence="2" type="ORF">GTHE00462_LOCUS19362</name>
</gene>
<accession>A0A7S4NU25</accession>
<dbReference type="EMBL" id="HBKN01024864">
    <property type="protein sequence ID" value="CAE2307380.1"/>
    <property type="molecule type" value="Transcribed_RNA"/>
</dbReference>
<dbReference type="AlphaFoldDB" id="A0A7S4NU25"/>
<feature type="region of interest" description="Disordered" evidence="1">
    <location>
        <begin position="15"/>
        <end position="34"/>
    </location>
</feature>
<evidence type="ECO:0000256" key="1">
    <source>
        <dbReference type="SAM" id="MobiDB-lite"/>
    </source>
</evidence>
<sequence>MKLFKRIAKVATKSKKDNTDVVAPLAKPASEQDTKVIAKPLPSGVVASAVVQDEETRQDPSVQQGEQAPKVREDVDVPTSRQATPASTTKQDLTEELEQLKQRNLELKQKNKFLINLLAVSELDEETLRNELKQLQGVKS</sequence>
<organism evidence="2">
    <name type="scientific">Guillardia theta</name>
    <name type="common">Cryptophyte</name>
    <name type="synonym">Cryptomonas phi</name>
    <dbReference type="NCBI Taxonomy" id="55529"/>
    <lineage>
        <taxon>Eukaryota</taxon>
        <taxon>Cryptophyceae</taxon>
        <taxon>Pyrenomonadales</taxon>
        <taxon>Geminigeraceae</taxon>
        <taxon>Guillardia</taxon>
    </lineage>
</organism>
<proteinExistence type="predicted"/>
<evidence type="ECO:0000313" key="2">
    <source>
        <dbReference type="EMBL" id="CAE2307380.1"/>
    </source>
</evidence>